<proteinExistence type="predicted"/>
<keyword evidence="2" id="KW-1185">Reference proteome</keyword>
<evidence type="ECO:0000313" key="2">
    <source>
        <dbReference type="Proteomes" id="UP000198403"/>
    </source>
</evidence>
<reference evidence="1 2" key="1">
    <citation type="submission" date="2017-06" db="EMBL/GenBank/DDBJ databases">
        <authorList>
            <person name="Kim H.J."/>
            <person name="Triplett B.A."/>
        </authorList>
    </citation>
    <scope>NUCLEOTIDE SEQUENCE [LARGE SCALE GENOMIC DNA]</scope>
    <source>
        <strain evidence="1 2">DSM 44272</strain>
    </source>
</reference>
<sequence>MEALPTPAEYVVALHTATKAGRRTPYVDRLLEALHVALIVHGPIVILTPPGQTPVIVSAAAGSVTT</sequence>
<evidence type="ECO:0000313" key="1">
    <source>
        <dbReference type="EMBL" id="SNR39045.1"/>
    </source>
</evidence>
<dbReference type="AlphaFoldDB" id="A0A238VXI0"/>
<dbReference type="RefSeq" id="WP_089335745.1">
    <property type="nucleotide sequence ID" value="NZ_FZNO01000005.1"/>
</dbReference>
<gene>
    <name evidence="1" type="ORF">SAMN06272737_105147</name>
</gene>
<organism evidence="1 2">
    <name type="scientific">Blastococcus mobilis</name>
    <dbReference type="NCBI Taxonomy" id="1938746"/>
    <lineage>
        <taxon>Bacteria</taxon>
        <taxon>Bacillati</taxon>
        <taxon>Actinomycetota</taxon>
        <taxon>Actinomycetes</taxon>
        <taxon>Geodermatophilales</taxon>
        <taxon>Geodermatophilaceae</taxon>
        <taxon>Blastococcus</taxon>
    </lineage>
</organism>
<dbReference type="EMBL" id="FZNO01000005">
    <property type="protein sequence ID" value="SNR39045.1"/>
    <property type="molecule type" value="Genomic_DNA"/>
</dbReference>
<dbReference type="Proteomes" id="UP000198403">
    <property type="component" value="Unassembled WGS sequence"/>
</dbReference>
<protein>
    <submittedName>
        <fullName evidence="1">Uncharacterized protein</fullName>
    </submittedName>
</protein>
<name>A0A238VXI0_9ACTN</name>
<accession>A0A238VXI0</accession>